<organism evidence="2 3">
    <name type="scientific">Thermosphaera chiliense</name>
    <dbReference type="NCBI Taxonomy" id="3402707"/>
    <lineage>
        <taxon>Archaea</taxon>
        <taxon>Thermoproteota</taxon>
        <taxon>Thermoprotei</taxon>
        <taxon>Desulfurococcales</taxon>
        <taxon>Desulfurococcaceae</taxon>
        <taxon>Thermosphaera</taxon>
    </lineage>
</organism>
<name>A0A7M1UPQ3_9CREN</name>
<protein>
    <submittedName>
        <fullName evidence="2">DUF5622 domain-containing protein</fullName>
    </submittedName>
</protein>
<dbReference type="Gene3D" id="3.30.160.830">
    <property type="match status" value="1"/>
</dbReference>
<keyword evidence="3" id="KW-1185">Reference proteome</keyword>
<dbReference type="RefSeq" id="WP_193436059.1">
    <property type="nucleotide sequence ID" value="NZ_CP063144.1"/>
</dbReference>
<dbReference type="InterPro" id="IPR041043">
    <property type="entry name" value="DUF5622"/>
</dbReference>
<dbReference type="OrthoDB" id="39186at2157"/>
<dbReference type="Pfam" id="PF18533">
    <property type="entry name" value="DUF5622"/>
    <property type="match status" value="1"/>
</dbReference>
<dbReference type="AlphaFoldDB" id="A0A7M1UPQ3"/>
<gene>
    <name evidence="2" type="ORF">IMZ38_06480</name>
</gene>
<dbReference type="KEGG" id="tcs:IMZ38_06480"/>
<feature type="domain" description="DUF5622" evidence="1">
    <location>
        <begin position="3"/>
        <end position="75"/>
    </location>
</feature>
<dbReference type="Proteomes" id="UP000593766">
    <property type="component" value="Chromosome"/>
</dbReference>
<dbReference type="EMBL" id="CP063144">
    <property type="protein sequence ID" value="QOR94258.1"/>
    <property type="molecule type" value="Genomic_DNA"/>
</dbReference>
<evidence type="ECO:0000259" key="1">
    <source>
        <dbReference type="Pfam" id="PF18533"/>
    </source>
</evidence>
<dbReference type="GeneID" id="59455048"/>
<proteinExistence type="predicted"/>
<accession>A0A7M1UPQ3</accession>
<sequence length="82" mass="9376">MGLKHGKYVYVDRLDGTYVKVRVLNIRFHKKSEEKIDVTNPTRYIVTGTVTTKPPRKAVVISIEALPEEVRNLVRTVSPTPR</sequence>
<evidence type="ECO:0000313" key="3">
    <source>
        <dbReference type="Proteomes" id="UP000593766"/>
    </source>
</evidence>
<reference evidence="2 3" key="1">
    <citation type="submission" date="2020-10" db="EMBL/GenBank/DDBJ databases">
        <title>Complete genome sequence of Thermosphaera aggregans strain 3507.</title>
        <authorList>
            <person name="Zayulina K.S."/>
            <person name="Elcheninov A.G."/>
            <person name="Toshchakov S.V."/>
            <person name="Kublanov I.V."/>
            <person name="Kochetkova T.V."/>
        </authorList>
    </citation>
    <scope>NUCLEOTIDE SEQUENCE [LARGE SCALE GENOMIC DNA]</scope>
    <source>
        <strain evidence="2 3">3507</strain>
    </source>
</reference>
<evidence type="ECO:0000313" key="2">
    <source>
        <dbReference type="EMBL" id="QOR94258.1"/>
    </source>
</evidence>